<keyword evidence="2" id="KW-0812">Transmembrane</keyword>
<accession>A0ABZ2KHQ0</accession>
<proteinExistence type="predicted"/>
<name>A0ABZ2KHQ0_9BACT</name>
<evidence type="ECO:0000256" key="1">
    <source>
        <dbReference type="SAM" id="MobiDB-lite"/>
    </source>
</evidence>
<evidence type="ECO:0000256" key="2">
    <source>
        <dbReference type="SAM" id="Phobius"/>
    </source>
</evidence>
<feature type="region of interest" description="Disordered" evidence="1">
    <location>
        <begin position="1"/>
        <end position="26"/>
    </location>
</feature>
<keyword evidence="4" id="KW-1185">Reference proteome</keyword>
<keyword evidence="2" id="KW-1133">Transmembrane helix</keyword>
<dbReference type="RefSeq" id="WP_394847703.1">
    <property type="nucleotide sequence ID" value="NZ_CP089982.1"/>
</dbReference>
<dbReference type="InterPro" id="IPR036737">
    <property type="entry name" value="OmpA-like_sf"/>
</dbReference>
<evidence type="ECO:0000313" key="3">
    <source>
        <dbReference type="EMBL" id="WXA97087.1"/>
    </source>
</evidence>
<reference evidence="3 4" key="1">
    <citation type="submission" date="2021-12" db="EMBL/GenBank/DDBJ databases">
        <title>Discovery of the Pendulisporaceae a myxobacterial family with distinct sporulation behavior and unique specialized metabolism.</title>
        <authorList>
            <person name="Garcia R."/>
            <person name="Popoff A."/>
            <person name="Bader C.D."/>
            <person name="Loehr J."/>
            <person name="Walesch S."/>
            <person name="Walt C."/>
            <person name="Boldt J."/>
            <person name="Bunk B."/>
            <person name="Haeckl F.J.F.P.J."/>
            <person name="Gunesch A.P."/>
            <person name="Birkelbach J."/>
            <person name="Nuebel U."/>
            <person name="Pietschmann T."/>
            <person name="Bach T."/>
            <person name="Mueller R."/>
        </authorList>
    </citation>
    <scope>NUCLEOTIDE SEQUENCE [LARGE SCALE GENOMIC DNA]</scope>
    <source>
        <strain evidence="3 4">MSr12523</strain>
    </source>
</reference>
<dbReference type="Proteomes" id="UP001379533">
    <property type="component" value="Chromosome"/>
</dbReference>
<feature type="transmembrane region" description="Helical" evidence="2">
    <location>
        <begin position="35"/>
        <end position="56"/>
    </location>
</feature>
<dbReference type="EMBL" id="CP089982">
    <property type="protein sequence ID" value="WXA97087.1"/>
    <property type="molecule type" value="Genomic_DNA"/>
</dbReference>
<organism evidence="3 4">
    <name type="scientific">Pendulispora brunnea</name>
    <dbReference type="NCBI Taxonomy" id="2905690"/>
    <lineage>
        <taxon>Bacteria</taxon>
        <taxon>Pseudomonadati</taxon>
        <taxon>Myxococcota</taxon>
        <taxon>Myxococcia</taxon>
        <taxon>Myxococcales</taxon>
        <taxon>Sorangiineae</taxon>
        <taxon>Pendulisporaceae</taxon>
        <taxon>Pendulispora</taxon>
    </lineage>
</organism>
<dbReference type="Gene3D" id="3.30.1330.60">
    <property type="entry name" value="OmpA-like domain"/>
    <property type="match status" value="1"/>
</dbReference>
<dbReference type="SUPFAM" id="SSF103088">
    <property type="entry name" value="OmpA-like"/>
    <property type="match status" value="1"/>
</dbReference>
<protein>
    <submittedName>
        <fullName evidence="3">Uncharacterized protein</fullName>
    </submittedName>
</protein>
<keyword evidence="2" id="KW-0472">Membrane</keyword>
<sequence>MSAYHPHQPPGSPGNPNRRAIDAVDAPSAGGSPPFLPALVGGVAGVIVLLATTLTVRATVSGAADRLKHPQATAAAAESKVAVADQSEEKYCTPGFKTVLQRVLNACGLVGGESRRGCQPADVKTFASINDEDFNALFTPLKDRGAVIMFDDGSDALDPGAKKLLEERWMDRKGARYFFIVARASRTGSADFNRTLSHKRANSVHFFLQEQFKDPDLEKQVGMLWLGNEFAQLTKEYCDWPASRSSAKCNADALNRSAFVSWVDCRL</sequence>
<gene>
    <name evidence="3" type="ORF">LZC95_09595</name>
</gene>
<evidence type="ECO:0000313" key="4">
    <source>
        <dbReference type="Proteomes" id="UP001379533"/>
    </source>
</evidence>